<evidence type="ECO:0000256" key="1">
    <source>
        <dbReference type="SAM" id="MobiDB-lite"/>
    </source>
</evidence>
<organism evidence="3">
    <name type="scientific">freshwater metagenome</name>
    <dbReference type="NCBI Taxonomy" id="449393"/>
    <lineage>
        <taxon>unclassified sequences</taxon>
        <taxon>metagenomes</taxon>
        <taxon>ecological metagenomes</taxon>
    </lineage>
</organism>
<accession>A0A6J7TGU9</accession>
<dbReference type="AlphaFoldDB" id="A0A6J7TGU9"/>
<reference evidence="3" key="1">
    <citation type="submission" date="2020-05" db="EMBL/GenBank/DDBJ databases">
        <authorList>
            <person name="Chiriac C."/>
            <person name="Salcher M."/>
            <person name="Ghai R."/>
            <person name="Kavagutti S V."/>
        </authorList>
    </citation>
    <scope>NUCLEOTIDE SEQUENCE</scope>
</reference>
<protein>
    <submittedName>
        <fullName evidence="3">Unannotated protein</fullName>
    </submittedName>
</protein>
<evidence type="ECO:0000313" key="2">
    <source>
        <dbReference type="EMBL" id="CAB4780096.1"/>
    </source>
</evidence>
<feature type="region of interest" description="Disordered" evidence="1">
    <location>
        <begin position="1"/>
        <end position="30"/>
    </location>
</feature>
<sequence>MTQVSASTTFDLPEPLGPTTAVIPGSKRSEVDEAKDLNPLRVKLFRYTVAPGGHAAGTALPWLLRTLS</sequence>
<gene>
    <name evidence="2" type="ORF">UFOPK2894_01144</name>
    <name evidence="3" type="ORF">UFOPK4295_01111</name>
</gene>
<dbReference type="EMBL" id="CAFBQF010000060">
    <property type="protein sequence ID" value="CAB5052755.1"/>
    <property type="molecule type" value="Genomic_DNA"/>
</dbReference>
<name>A0A6J7TGU9_9ZZZZ</name>
<feature type="compositionally biased region" description="Polar residues" evidence="1">
    <location>
        <begin position="1"/>
        <end position="10"/>
    </location>
</feature>
<evidence type="ECO:0000313" key="3">
    <source>
        <dbReference type="EMBL" id="CAB5052755.1"/>
    </source>
</evidence>
<dbReference type="EMBL" id="CAEZZQ010000075">
    <property type="protein sequence ID" value="CAB4780096.1"/>
    <property type="molecule type" value="Genomic_DNA"/>
</dbReference>
<proteinExistence type="predicted"/>